<feature type="compositionally biased region" description="Basic and acidic residues" evidence="1">
    <location>
        <begin position="42"/>
        <end position="58"/>
    </location>
</feature>
<feature type="region of interest" description="Disordered" evidence="1">
    <location>
        <begin position="169"/>
        <end position="188"/>
    </location>
</feature>
<protein>
    <submittedName>
        <fullName evidence="2">Uncharacterized protein</fullName>
    </submittedName>
</protein>
<feature type="region of interest" description="Disordered" evidence="1">
    <location>
        <begin position="217"/>
        <end position="292"/>
    </location>
</feature>
<feature type="region of interest" description="Disordered" evidence="1">
    <location>
        <begin position="142"/>
        <end position="163"/>
    </location>
</feature>
<dbReference type="PANTHER" id="PTHR34682">
    <property type="entry name" value="AT HOOK MOTIF-CONTAINING PROTEIN"/>
    <property type="match status" value="1"/>
</dbReference>
<feature type="region of interest" description="Disordered" evidence="1">
    <location>
        <begin position="38"/>
        <end position="66"/>
    </location>
</feature>
<feature type="compositionally biased region" description="Basic and acidic residues" evidence="1">
    <location>
        <begin position="339"/>
        <end position="348"/>
    </location>
</feature>
<feature type="region of interest" description="Disordered" evidence="1">
    <location>
        <begin position="314"/>
        <end position="348"/>
    </location>
</feature>
<proteinExistence type="predicted"/>
<dbReference type="InterPro" id="IPR045881">
    <property type="entry name" value="MNM1-like"/>
</dbReference>
<comment type="caution">
    <text evidence="2">The sequence shown here is derived from an EMBL/GenBank/DDBJ whole genome shotgun (WGS) entry which is preliminary data.</text>
</comment>
<feature type="compositionally biased region" description="Low complexity" evidence="1">
    <location>
        <begin position="253"/>
        <end position="263"/>
    </location>
</feature>
<dbReference type="EMBL" id="JACGWM010000007">
    <property type="protein sequence ID" value="KAL0362819.1"/>
    <property type="molecule type" value="Genomic_DNA"/>
</dbReference>
<dbReference type="PANTHER" id="PTHR34682:SF1">
    <property type="entry name" value="PROTEIN METABOLIC NETWORK MODULATOR 1"/>
    <property type="match status" value="1"/>
</dbReference>
<evidence type="ECO:0000313" key="2">
    <source>
        <dbReference type="EMBL" id="KAL0362819.1"/>
    </source>
</evidence>
<evidence type="ECO:0000256" key="1">
    <source>
        <dbReference type="SAM" id="MobiDB-lite"/>
    </source>
</evidence>
<organism evidence="2">
    <name type="scientific">Sesamum calycinum</name>
    <dbReference type="NCBI Taxonomy" id="2727403"/>
    <lineage>
        <taxon>Eukaryota</taxon>
        <taxon>Viridiplantae</taxon>
        <taxon>Streptophyta</taxon>
        <taxon>Embryophyta</taxon>
        <taxon>Tracheophyta</taxon>
        <taxon>Spermatophyta</taxon>
        <taxon>Magnoliopsida</taxon>
        <taxon>eudicotyledons</taxon>
        <taxon>Gunneridae</taxon>
        <taxon>Pentapetalae</taxon>
        <taxon>asterids</taxon>
        <taxon>lamiids</taxon>
        <taxon>Lamiales</taxon>
        <taxon>Pedaliaceae</taxon>
        <taxon>Sesamum</taxon>
    </lineage>
</organism>
<dbReference type="AlphaFoldDB" id="A0AAW2Q4Y8"/>
<sequence length="348" mass="37635">MQSTYICLDEELLASSSTPDAKGGWGYSRRELCWPISSAGKTETRPSRKDASPRHTEAAHLPPGFQGLKEYLPQKADRTMEVECMVGQAVTGVVEATFDAGYLLNQKMMLRHMSRWSEGMIHFTAEDLSSSRGKKHTLQTTAMVPSKRKYAPPKTAPLAPPVGVRGSTVPMVLQPVDSPSGLQTSDYDDKDVHMAEPLSMLPPNQSIPVGLTSLAAQPHPSHQVAPGSKQDNDGSFDKSTLEVGQEEIPKPITSTDTDTSESSQASDIKFEGGKESLNSSAEDSAAASVMEPFFSHETGRMTELLQALQENMKETPVELAEQPSSAAEIESLETTATETDLKNEASLP</sequence>
<accession>A0AAW2Q4Y8</accession>
<reference evidence="2" key="2">
    <citation type="journal article" date="2024" name="Plant">
        <title>Genomic evolution and insights into agronomic trait innovations of Sesamum species.</title>
        <authorList>
            <person name="Miao H."/>
            <person name="Wang L."/>
            <person name="Qu L."/>
            <person name="Liu H."/>
            <person name="Sun Y."/>
            <person name="Le M."/>
            <person name="Wang Q."/>
            <person name="Wei S."/>
            <person name="Zheng Y."/>
            <person name="Lin W."/>
            <person name="Duan Y."/>
            <person name="Cao H."/>
            <person name="Xiong S."/>
            <person name="Wang X."/>
            <person name="Wei L."/>
            <person name="Li C."/>
            <person name="Ma Q."/>
            <person name="Ju M."/>
            <person name="Zhao R."/>
            <person name="Li G."/>
            <person name="Mu C."/>
            <person name="Tian Q."/>
            <person name="Mei H."/>
            <person name="Zhang T."/>
            <person name="Gao T."/>
            <person name="Zhang H."/>
        </authorList>
    </citation>
    <scope>NUCLEOTIDE SEQUENCE</scope>
    <source>
        <strain evidence="2">KEN8</strain>
    </source>
</reference>
<feature type="compositionally biased region" description="Basic and acidic residues" evidence="1">
    <location>
        <begin position="230"/>
        <end position="240"/>
    </location>
</feature>
<name>A0AAW2Q4Y8_9LAMI</name>
<reference evidence="2" key="1">
    <citation type="submission" date="2020-06" db="EMBL/GenBank/DDBJ databases">
        <authorList>
            <person name="Li T."/>
            <person name="Hu X."/>
            <person name="Zhang T."/>
            <person name="Song X."/>
            <person name="Zhang H."/>
            <person name="Dai N."/>
            <person name="Sheng W."/>
            <person name="Hou X."/>
            <person name="Wei L."/>
        </authorList>
    </citation>
    <scope>NUCLEOTIDE SEQUENCE</scope>
    <source>
        <strain evidence="2">KEN8</strain>
        <tissue evidence="2">Leaf</tissue>
    </source>
</reference>
<gene>
    <name evidence="2" type="ORF">Scaly_1237100</name>
</gene>